<feature type="active site" description="Charge relay system" evidence="5">
    <location>
        <position position="268"/>
    </location>
</feature>
<keyword evidence="2 5" id="KW-0645">Protease</keyword>
<keyword evidence="3 5" id="KW-0378">Hydrolase</keyword>
<dbReference type="InterPro" id="IPR023828">
    <property type="entry name" value="Peptidase_S8_Ser-AS"/>
</dbReference>
<feature type="active site" description="Charge relay system" evidence="5">
    <location>
        <position position="1"/>
    </location>
</feature>
<dbReference type="GO" id="GO:0004252">
    <property type="term" value="F:serine-type endopeptidase activity"/>
    <property type="evidence" value="ECO:0007669"/>
    <property type="project" value="UniProtKB-UniRule"/>
</dbReference>
<feature type="domain" description="Peptidase S8/S53" evidence="7">
    <location>
        <begin position="12"/>
        <end position="107"/>
    </location>
</feature>
<dbReference type="EMBL" id="JBHSWU010000986">
    <property type="protein sequence ID" value="MFC6726257.1"/>
    <property type="molecule type" value="Genomic_DNA"/>
</dbReference>
<dbReference type="GO" id="GO:0006508">
    <property type="term" value="P:proteolysis"/>
    <property type="evidence" value="ECO:0007669"/>
    <property type="project" value="UniProtKB-KW"/>
</dbReference>
<keyword evidence="4 5" id="KW-0720">Serine protease</keyword>
<organism evidence="8 9">
    <name type="scientific">Halobium palmae</name>
    <dbReference type="NCBI Taxonomy" id="1776492"/>
    <lineage>
        <taxon>Archaea</taxon>
        <taxon>Methanobacteriati</taxon>
        <taxon>Methanobacteriota</taxon>
        <taxon>Stenosarchaea group</taxon>
        <taxon>Halobacteria</taxon>
        <taxon>Halobacteriales</taxon>
        <taxon>Haloferacaceae</taxon>
        <taxon>Halobium</taxon>
    </lineage>
</organism>
<dbReference type="InterPro" id="IPR036852">
    <property type="entry name" value="Peptidase_S8/S53_dom_sf"/>
</dbReference>
<comment type="similarity">
    <text evidence="1 5">Belongs to the peptidase S8 family.</text>
</comment>
<evidence type="ECO:0000313" key="8">
    <source>
        <dbReference type="EMBL" id="MFC6726257.1"/>
    </source>
</evidence>
<evidence type="ECO:0000256" key="1">
    <source>
        <dbReference type="ARBA" id="ARBA00011073"/>
    </source>
</evidence>
<accession>A0ABD5S413</accession>
<evidence type="ECO:0000256" key="4">
    <source>
        <dbReference type="ARBA" id="ARBA00022825"/>
    </source>
</evidence>
<sequence length="309" mass="32429">DDRHDTTVAEIVARTAPDSELYLASVGDAPTAGRYADAIDWLVENDVDVVVDAGSYFPVANGRTSRITAAAERASERGVVFVTSAGNYANRHWTGESDGDGWVEFPGDSQGNGLAGGNVTSGRVTLRLTWDGDGDYDLYLYRLSNGGERVVAESVRRQSDNDSLPSSESIDVAVPEGRYYVSVYAHEDDGNGTGVRLFSARQTLQYATPEGSVAAPATSENVISVGAYDSATGAIRSYSSRAGGSGRVDIDAPDGYKTAVLGDFRGTSAAAPYVAGTAALMESNGGDLSPAETEQILERTADGDGEVQR</sequence>
<dbReference type="PANTHER" id="PTHR43806:SF11">
    <property type="entry name" value="CEREVISIN-RELATED"/>
    <property type="match status" value="1"/>
</dbReference>
<feature type="compositionally biased region" description="Basic and acidic residues" evidence="6">
    <location>
        <begin position="296"/>
        <end position="309"/>
    </location>
</feature>
<feature type="non-terminal residue" evidence="8">
    <location>
        <position position="309"/>
    </location>
</feature>
<evidence type="ECO:0000256" key="2">
    <source>
        <dbReference type="ARBA" id="ARBA00022670"/>
    </source>
</evidence>
<dbReference type="Gene3D" id="2.60.120.380">
    <property type="match status" value="1"/>
</dbReference>
<evidence type="ECO:0000256" key="6">
    <source>
        <dbReference type="SAM" id="MobiDB-lite"/>
    </source>
</evidence>
<gene>
    <name evidence="8" type="ORF">ACFQE1_18185</name>
</gene>
<evidence type="ECO:0000256" key="5">
    <source>
        <dbReference type="PROSITE-ProRule" id="PRU01240"/>
    </source>
</evidence>
<dbReference type="PROSITE" id="PS51892">
    <property type="entry name" value="SUBTILASE"/>
    <property type="match status" value="1"/>
</dbReference>
<dbReference type="Gene3D" id="3.40.50.200">
    <property type="entry name" value="Peptidase S8/S53 domain"/>
    <property type="match status" value="1"/>
</dbReference>
<dbReference type="PANTHER" id="PTHR43806">
    <property type="entry name" value="PEPTIDASE S8"/>
    <property type="match status" value="1"/>
</dbReference>
<dbReference type="PROSITE" id="PS00138">
    <property type="entry name" value="SUBTILASE_SER"/>
    <property type="match status" value="1"/>
</dbReference>
<protein>
    <submittedName>
        <fullName evidence="8">S8 family serine peptidase</fullName>
    </submittedName>
</protein>
<evidence type="ECO:0000259" key="7">
    <source>
        <dbReference type="Pfam" id="PF00082"/>
    </source>
</evidence>
<dbReference type="InterPro" id="IPR050131">
    <property type="entry name" value="Peptidase_S8_subtilisin-like"/>
</dbReference>
<comment type="caution">
    <text evidence="8">The sequence shown here is derived from an EMBL/GenBank/DDBJ whole genome shotgun (WGS) entry which is preliminary data.</text>
</comment>
<feature type="non-terminal residue" evidence="8">
    <location>
        <position position="1"/>
    </location>
</feature>
<keyword evidence="9" id="KW-1185">Reference proteome</keyword>
<evidence type="ECO:0000256" key="3">
    <source>
        <dbReference type="ARBA" id="ARBA00022801"/>
    </source>
</evidence>
<feature type="region of interest" description="Disordered" evidence="6">
    <location>
        <begin position="284"/>
        <end position="309"/>
    </location>
</feature>
<dbReference type="AlphaFoldDB" id="A0ABD5S413"/>
<dbReference type="Pfam" id="PF00082">
    <property type="entry name" value="Peptidase_S8"/>
    <property type="match status" value="2"/>
</dbReference>
<evidence type="ECO:0000313" key="9">
    <source>
        <dbReference type="Proteomes" id="UP001596328"/>
    </source>
</evidence>
<dbReference type="InterPro" id="IPR000209">
    <property type="entry name" value="Peptidase_S8/S53_dom"/>
</dbReference>
<reference evidence="8 9" key="1">
    <citation type="journal article" date="2019" name="Int. J. Syst. Evol. Microbiol.">
        <title>The Global Catalogue of Microorganisms (GCM) 10K type strain sequencing project: providing services to taxonomists for standard genome sequencing and annotation.</title>
        <authorList>
            <consortium name="The Broad Institute Genomics Platform"/>
            <consortium name="The Broad Institute Genome Sequencing Center for Infectious Disease"/>
            <person name="Wu L."/>
            <person name="Ma J."/>
        </authorList>
    </citation>
    <scope>NUCLEOTIDE SEQUENCE [LARGE SCALE GENOMIC DNA]</scope>
    <source>
        <strain evidence="8 9">NBRC 111368</strain>
    </source>
</reference>
<dbReference type="SUPFAM" id="SSF52743">
    <property type="entry name" value="Subtilisin-like"/>
    <property type="match status" value="1"/>
</dbReference>
<name>A0ABD5S413_9EURY</name>
<feature type="active site" description="Charge relay system" evidence="5">
    <location>
        <position position="4"/>
    </location>
</feature>
<proteinExistence type="inferred from homology"/>
<dbReference type="Proteomes" id="UP001596328">
    <property type="component" value="Unassembled WGS sequence"/>
</dbReference>
<feature type="domain" description="Peptidase S8/S53" evidence="7">
    <location>
        <begin position="209"/>
        <end position="304"/>
    </location>
</feature>